<sequence length="363" mass="41671">MLPLATYSCHTLSVFEYFVLRLSPSALQHLLDWIDPNTMVLLSRTCKTLHGAYTDYARTVWNPTRIYGRWFARPWFFRRMLRRCGGIVSGSIIFNFFDRRRRKRNVMHIFLRSAGADELCGWFSEQGYASICGGYKPNDPLWHGLHCLKAVMPQGEEGRGILATYLFEKVVVGESGIVEAFAAKLVVIDVDPVQYVLFDFDYTGEMNFLTADGAVSIFPYDTFVDRISYISWNGDENLQAAQAWTTNHARRGLTTIREGVTRMRSSFKTGQRRVLDENCWFVPFQEKLFEFPGWPDSYYGECTPLVPFEVLYLSDIKDAGLFRLKVAEPYIWRALLCDGLKGDEGDDDGWEGQEDDDEVYGGL</sequence>
<protein>
    <recommendedName>
        <fullName evidence="3">F-box domain-containing protein</fullName>
    </recommendedName>
</protein>
<comment type="caution">
    <text evidence="1">The sequence shown here is derived from an EMBL/GenBank/DDBJ whole genome shotgun (WGS) entry which is preliminary data.</text>
</comment>
<gene>
    <name evidence="1" type="ORF">CVT26_001422</name>
</gene>
<dbReference type="InParanoid" id="A0A409W7C4"/>
<organism evidence="1 2">
    <name type="scientific">Gymnopilus dilepis</name>
    <dbReference type="NCBI Taxonomy" id="231916"/>
    <lineage>
        <taxon>Eukaryota</taxon>
        <taxon>Fungi</taxon>
        <taxon>Dikarya</taxon>
        <taxon>Basidiomycota</taxon>
        <taxon>Agaricomycotina</taxon>
        <taxon>Agaricomycetes</taxon>
        <taxon>Agaricomycetidae</taxon>
        <taxon>Agaricales</taxon>
        <taxon>Agaricineae</taxon>
        <taxon>Hymenogastraceae</taxon>
        <taxon>Gymnopilus</taxon>
    </lineage>
</organism>
<dbReference type="EMBL" id="NHYE01005340">
    <property type="protein sequence ID" value="PPQ74441.1"/>
    <property type="molecule type" value="Genomic_DNA"/>
</dbReference>
<name>A0A409W7C4_9AGAR</name>
<dbReference type="AlphaFoldDB" id="A0A409W7C4"/>
<evidence type="ECO:0008006" key="3">
    <source>
        <dbReference type="Google" id="ProtNLM"/>
    </source>
</evidence>
<reference evidence="1 2" key="1">
    <citation type="journal article" date="2018" name="Evol. Lett.">
        <title>Horizontal gene cluster transfer increased hallucinogenic mushroom diversity.</title>
        <authorList>
            <person name="Reynolds H.T."/>
            <person name="Vijayakumar V."/>
            <person name="Gluck-Thaler E."/>
            <person name="Korotkin H.B."/>
            <person name="Matheny P.B."/>
            <person name="Slot J.C."/>
        </authorList>
    </citation>
    <scope>NUCLEOTIDE SEQUENCE [LARGE SCALE GENOMIC DNA]</scope>
    <source>
        <strain evidence="1 2">SRW20</strain>
    </source>
</reference>
<evidence type="ECO:0000313" key="1">
    <source>
        <dbReference type="EMBL" id="PPQ74441.1"/>
    </source>
</evidence>
<dbReference type="OrthoDB" id="3041043at2759"/>
<evidence type="ECO:0000313" key="2">
    <source>
        <dbReference type="Proteomes" id="UP000284706"/>
    </source>
</evidence>
<proteinExistence type="predicted"/>
<accession>A0A409W7C4</accession>
<dbReference type="Proteomes" id="UP000284706">
    <property type="component" value="Unassembled WGS sequence"/>
</dbReference>
<keyword evidence="2" id="KW-1185">Reference proteome</keyword>